<reference evidence="2" key="1">
    <citation type="submission" date="2019-04" db="EMBL/GenBank/DDBJ databases">
        <title>Sequencing of skin fungus with MAO and IRED activity.</title>
        <authorList>
            <person name="Marsaioli A.J."/>
            <person name="Bonatto J.M.C."/>
            <person name="Reis Junior O."/>
        </authorList>
    </citation>
    <scope>NUCLEOTIDE SEQUENCE</scope>
    <source>
        <strain evidence="2">28M1</strain>
    </source>
</reference>
<evidence type="ECO:0000259" key="1">
    <source>
        <dbReference type="Pfam" id="PF12697"/>
    </source>
</evidence>
<evidence type="ECO:0000313" key="3">
    <source>
        <dbReference type="Proteomes" id="UP000758155"/>
    </source>
</evidence>
<dbReference type="SUPFAM" id="SSF53474">
    <property type="entry name" value="alpha/beta-Hydrolases"/>
    <property type="match status" value="1"/>
</dbReference>
<proteinExistence type="predicted"/>
<dbReference type="InterPro" id="IPR029058">
    <property type="entry name" value="AB_hydrolase_fold"/>
</dbReference>
<dbReference type="AlphaFoldDB" id="A0A9P5C4T8"/>
<sequence>MTHSTPHPSDEALEFLCSIRLHHIFTYTSNNITHRVSYSDYGSPTSPNVLLFFGGLLGGRLCYTPLDLLARKHNIRIIHADRPGTGGTTPVLIEDRIAAYLKMVVGLVQHLGIKCVALAAHSFGTVYAMNFLLLYPELLHPERPYVAFWTPWVSPEHSGVRHLQVAELLPASVIGKFSGLAKLINCSVMPVLGMSSSLSSAVTRSLQSSMPNRGAADVPPAQTNAQIQGWNEGGVYTLDLDNPEIVKDLRALLPTFLFAETIDGAGHDAQLCLRKPRSIPWSTPTQPWEDIDDAVRQLKSIIANDLQTGRRWVVDSFHAETDIMVRNKGRAWFDGCWQGDRTSENEESGIVYRSQIVEGSDHDFILDPVFGASEKWLERVAESFGTRAEA</sequence>
<comment type="caution">
    <text evidence="2">The sequence shown here is derived from an EMBL/GenBank/DDBJ whole genome shotgun (WGS) entry which is preliminary data.</text>
</comment>
<dbReference type="EMBL" id="SWKV01000003">
    <property type="protein sequence ID" value="KAF3047050.1"/>
    <property type="molecule type" value="Genomic_DNA"/>
</dbReference>
<dbReference type="Proteomes" id="UP000758155">
    <property type="component" value="Unassembled WGS sequence"/>
</dbReference>
<accession>A0A9P5C4T8</accession>
<dbReference type="OrthoDB" id="294702at2759"/>
<keyword evidence="3" id="KW-1185">Reference proteome</keyword>
<dbReference type="Pfam" id="PF12697">
    <property type="entry name" value="Abhydrolase_6"/>
    <property type="match status" value="1"/>
</dbReference>
<protein>
    <recommendedName>
        <fullName evidence="1">AB hydrolase-1 domain-containing protein</fullName>
    </recommendedName>
</protein>
<feature type="domain" description="AB hydrolase-1" evidence="1">
    <location>
        <begin position="52"/>
        <end position="270"/>
    </location>
</feature>
<gene>
    <name evidence="2" type="ORF">E8E12_010795</name>
</gene>
<name>A0A9P5C4T8_9PLEO</name>
<dbReference type="Gene3D" id="3.40.50.1820">
    <property type="entry name" value="alpha/beta hydrolase"/>
    <property type="match status" value="1"/>
</dbReference>
<evidence type="ECO:0000313" key="2">
    <source>
        <dbReference type="EMBL" id="KAF3047050.1"/>
    </source>
</evidence>
<dbReference type="InterPro" id="IPR000073">
    <property type="entry name" value="AB_hydrolase_1"/>
</dbReference>
<organism evidence="2 3">
    <name type="scientific">Didymella heteroderae</name>
    <dbReference type="NCBI Taxonomy" id="1769908"/>
    <lineage>
        <taxon>Eukaryota</taxon>
        <taxon>Fungi</taxon>
        <taxon>Dikarya</taxon>
        <taxon>Ascomycota</taxon>
        <taxon>Pezizomycotina</taxon>
        <taxon>Dothideomycetes</taxon>
        <taxon>Pleosporomycetidae</taxon>
        <taxon>Pleosporales</taxon>
        <taxon>Pleosporineae</taxon>
        <taxon>Didymellaceae</taxon>
        <taxon>Didymella</taxon>
    </lineage>
</organism>